<keyword evidence="1" id="KW-0175">Coiled coil</keyword>
<comment type="caution">
    <text evidence="3">The sequence shown here is derived from an EMBL/GenBank/DDBJ whole genome shotgun (WGS) entry which is preliminary data.</text>
</comment>
<dbReference type="GO" id="GO:0003729">
    <property type="term" value="F:mRNA binding"/>
    <property type="evidence" value="ECO:0007669"/>
    <property type="project" value="TreeGrafter"/>
</dbReference>
<organism evidence="3">
    <name type="scientific">Tetraodon nigroviridis</name>
    <name type="common">Spotted green pufferfish</name>
    <name type="synonym">Chelonodon nigroviridis</name>
    <dbReference type="NCBI Taxonomy" id="99883"/>
    <lineage>
        <taxon>Eukaryota</taxon>
        <taxon>Metazoa</taxon>
        <taxon>Chordata</taxon>
        <taxon>Craniata</taxon>
        <taxon>Vertebrata</taxon>
        <taxon>Euteleostomi</taxon>
        <taxon>Actinopterygii</taxon>
        <taxon>Neopterygii</taxon>
        <taxon>Teleostei</taxon>
        <taxon>Neoteleostei</taxon>
        <taxon>Acanthomorphata</taxon>
        <taxon>Eupercaria</taxon>
        <taxon>Tetraodontiformes</taxon>
        <taxon>Tetradontoidea</taxon>
        <taxon>Tetraodontidae</taxon>
        <taxon>Tetraodon</taxon>
    </lineage>
</organism>
<proteinExistence type="predicted"/>
<dbReference type="PANTHER" id="PTHR14005">
    <property type="entry name" value="EUKARYOTIC TRANSLATION INITIATION FACTOR 3, THETA SUBUNIT"/>
    <property type="match status" value="1"/>
</dbReference>
<dbReference type="GO" id="GO:0071540">
    <property type="term" value="C:eukaryotic translation initiation factor 3 complex, eIF3e"/>
    <property type="evidence" value="ECO:0007669"/>
    <property type="project" value="TreeGrafter"/>
</dbReference>
<gene>
    <name evidence="3" type="ORF">GSTENG00004250001</name>
</gene>
<accession>Q4TAE0</accession>
<protein>
    <submittedName>
        <fullName evidence="3">(spotted green pufferfish) hypothetical protein</fullName>
    </submittedName>
</protein>
<dbReference type="PANTHER" id="PTHR14005:SF0">
    <property type="entry name" value="EUKARYOTIC TRANSLATION INITIATION FACTOR 3 SUBUNIT A"/>
    <property type="match status" value="1"/>
</dbReference>
<name>Q4TAE0_TETNG</name>
<dbReference type="OrthoDB" id="18884at2759"/>
<reference evidence="3" key="1">
    <citation type="journal article" date="2004" name="Nature">
        <title>Genome duplication in the teleost fish Tetraodon nigroviridis reveals the early vertebrate proto-karyotype.</title>
        <authorList>
            <person name="Jaillon O."/>
            <person name="Aury J.-M."/>
            <person name="Brunet F."/>
            <person name="Petit J.-L."/>
            <person name="Stange-Thomann N."/>
            <person name="Mauceli E."/>
            <person name="Bouneau L."/>
            <person name="Fischer C."/>
            <person name="Ozouf-Costaz C."/>
            <person name="Bernot A."/>
            <person name="Nicaud S."/>
            <person name="Jaffe D."/>
            <person name="Fisher S."/>
            <person name="Lutfalla G."/>
            <person name="Dossat C."/>
            <person name="Segurens B."/>
            <person name="Dasilva C."/>
            <person name="Salanoubat M."/>
            <person name="Levy M."/>
            <person name="Boudet N."/>
            <person name="Castellano S."/>
            <person name="Anthouard V."/>
            <person name="Jubin C."/>
            <person name="Castelli V."/>
            <person name="Katinka M."/>
            <person name="Vacherie B."/>
            <person name="Biemont C."/>
            <person name="Skalli Z."/>
            <person name="Cattolico L."/>
            <person name="Poulain J."/>
            <person name="De Berardinis V."/>
            <person name="Cruaud C."/>
            <person name="Duprat S."/>
            <person name="Brottier P."/>
            <person name="Coutanceau J.-P."/>
            <person name="Gouzy J."/>
            <person name="Parra G."/>
            <person name="Lardier G."/>
            <person name="Chapple C."/>
            <person name="McKernan K.J."/>
            <person name="McEwan P."/>
            <person name="Bosak S."/>
            <person name="Kellis M."/>
            <person name="Volff J.-N."/>
            <person name="Guigo R."/>
            <person name="Zody M.C."/>
            <person name="Mesirov J."/>
            <person name="Lindblad-Toh K."/>
            <person name="Birren B."/>
            <person name="Nusbaum C."/>
            <person name="Kahn D."/>
            <person name="Robinson-Rechavi M."/>
            <person name="Laudet V."/>
            <person name="Schachter V."/>
            <person name="Quetier F."/>
            <person name="Saurin W."/>
            <person name="Scarpelli C."/>
            <person name="Wincker P."/>
            <person name="Lander E.S."/>
            <person name="Weissenbach J."/>
            <person name="Roest Crollius H."/>
        </authorList>
    </citation>
    <scope>NUCLEOTIDE SEQUENCE [LARGE SCALE GENOMIC DNA]</scope>
</reference>
<dbReference type="AlphaFoldDB" id="Q4TAE0"/>
<dbReference type="KEGG" id="tng:GSTEN00004250G001"/>
<dbReference type="GO" id="GO:0071541">
    <property type="term" value="C:eukaryotic translation initiation factor 3 complex, eIF3m"/>
    <property type="evidence" value="ECO:0007669"/>
    <property type="project" value="TreeGrafter"/>
</dbReference>
<dbReference type="GO" id="GO:0001732">
    <property type="term" value="P:formation of cytoplasmic translation initiation complex"/>
    <property type="evidence" value="ECO:0007669"/>
    <property type="project" value="TreeGrafter"/>
</dbReference>
<evidence type="ECO:0000256" key="2">
    <source>
        <dbReference type="SAM" id="MobiDB-lite"/>
    </source>
</evidence>
<feature type="coiled-coil region" evidence="1">
    <location>
        <begin position="1"/>
        <end position="32"/>
    </location>
</feature>
<feature type="region of interest" description="Disordered" evidence="2">
    <location>
        <begin position="107"/>
        <end position="131"/>
    </location>
</feature>
<reference evidence="3" key="2">
    <citation type="submission" date="2004-02" db="EMBL/GenBank/DDBJ databases">
        <authorList>
            <consortium name="Genoscope"/>
            <consortium name="Whitehead Institute Centre for Genome Research"/>
        </authorList>
    </citation>
    <scope>NUCLEOTIDE SEQUENCE</scope>
</reference>
<dbReference type="InterPro" id="IPR027512">
    <property type="entry name" value="EIF3A"/>
</dbReference>
<sequence length="218" mass="26111">MAKQVEQLEKEKKELQERLKNQEKKIDYFERAKRLEEIPLIKKAYEEQRISNMKVEREKALEHKKRMSRMMEDKENFLSKITAARSFIYKEKLKAFEERLVEERKKRLEDRRKQRKEERRNAYYRQKEEEAQRIREEQLKKDKRTQKELHGETSNELYQEVFELTAAQGNPAVVTLDNLIRILTVVTKTDAADEYVLSAPGLGPVLQSILENGERALQ</sequence>
<evidence type="ECO:0000313" key="3">
    <source>
        <dbReference type="EMBL" id="CAF90142.1"/>
    </source>
</evidence>
<dbReference type="GO" id="GO:0043614">
    <property type="term" value="C:multi-eIF complex"/>
    <property type="evidence" value="ECO:0007669"/>
    <property type="project" value="TreeGrafter"/>
</dbReference>
<dbReference type="GO" id="GO:0002188">
    <property type="term" value="P:translation reinitiation"/>
    <property type="evidence" value="ECO:0007669"/>
    <property type="project" value="TreeGrafter"/>
</dbReference>
<dbReference type="GO" id="GO:0003743">
    <property type="term" value="F:translation initiation factor activity"/>
    <property type="evidence" value="ECO:0007669"/>
    <property type="project" value="TreeGrafter"/>
</dbReference>
<dbReference type="EMBL" id="CAAE01007369">
    <property type="protein sequence ID" value="CAF90142.1"/>
    <property type="molecule type" value="Genomic_DNA"/>
</dbReference>
<evidence type="ECO:0000256" key="1">
    <source>
        <dbReference type="SAM" id="Coils"/>
    </source>
</evidence>